<organism evidence="1 2">
    <name type="scientific">Salegentibacter echinorum</name>
    <dbReference type="NCBI Taxonomy" id="1073325"/>
    <lineage>
        <taxon>Bacteria</taxon>
        <taxon>Pseudomonadati</taxon>
        <taxon>Bacteroidota</taxon>
        <taxon>Flavobacteriia</taxon>
        <taxon>Flavobacteriales</taxon>
        <taxon>Flavobacteriaceae</taxon>
        <taxon>Salegentibacter</taxon>
    </lineage>
</organism>
<dbReference type="EMBL" id="FQVT01000004">
    <property type="protein sequence ID" value="SHG04824.1"/>
    <property type="molecule type" value="Genomic_DNA"/>
</dbReference>
<keyword evidence="2" id="KW-1185">Reference proteome</keyword>
<sequence>MVKVRKLSFNLTRNVKNYFDICAANFKSNIEF</sequence>
<proteinExistence type="predicted"/>
<dbReference type="STRING" id="1073325.SAMN05444483_104223"/>
<accession>A0A1M5GM70</accession>
<dbReference type="AlphaFoldDB" id="A0A1M5GM70"/>
<evidence type="ECO:0000313" key="1">
    <source>
        <dbReference type="EMBL" id="SHG04824.1"/>
    </source>
</evidence>
<dbReference type="Proteomes" id="UP000183945">
    <property type="component" value="Unassembled WGS sequence"/>
</dbReference>
<evidence type="ECO:0000313" key="2">
    <source>
        <dbReference type="Proteomes" id="UP000183945"/>
    </source>
</evidence>
<gene>
    <name evidence="1" type="ORF">SAMN05444483_104223</name>
</gene>
<protein>
    <submittedName>
        <fullName evidence="1">Uncharacterized protein</fullName>
    </submittedName>
</protein>
<reference evidence="2" key="1">
    <citation type="submission" date="2016-11" db="EMBL/GenBank/DDBJ databases">
        <authorList>
            <person name="Varghese N."/>
            <person name="Submissions S."/>
        </authorList>
    </citation>
    <scope>NUCLEOTIDE SEQUENCE [LARGE SCALE GENOMIC DNA]</scope>
    <source>
        <strain evidence="2">DSM 24579</strain>
    </source>
</reference>
<name>A0A1M5GM70_SALEC</name>